<feature type="domain" description="TFIIF beta subunit HTH" evidence="11">
    <location>
        <begin position="237"/>
        <end position="300"/>
    </location>
</feature>
<dbReference type="SUPFAM" id="SSF46785">
    <property type="entry name" value="Winged helix' DNA-binding domain"/>
    <property type="match status" value="1"/>
</dbReference>
<feature type="compositionally biased region" description="Acidic residues" evidence="10">
    <location>
        <begin position="321"/>
        <end position="342"/>
    </location>
</feature>
<evidence type="ECO:0000256" key="2">
    <source>
        <dbReference type="ARBA" id="ARBA00009543"/>
    </source>
</evidence>
<keyword evidence="5" id="KW-0238">DNA-binding</keyword>
<keyword evidence="7" id="KW-0539">Nucleus</keyword>
<dbReference type="PANTHER" id="PTHR10445">
    <property type="entry name" value="GENERAL TRANSCRIPTION FACTOR IIF SUBUNIT 2"/>
    <property type="match status" value="1"/>
</dbReference>
<keyword evidence="6" id="KW-0804">Transcription</keyword>
<dbReference type="AlphaFoldDB" id="A0A6H0XQR7"/>
<dbReference type="FunFam" id="1.10.10.10:FF:000035">
    <property type="entry name" value="General transcription factor IIF subunit 2"/>
    <property type="match status" value="1"/>
</dbReference>
<evidence type="ECO:0000313" key="14">
    <source>
        <dbReference type="Proteomes" id="UP000503462"/>
    </source>
</evidence>
<reference evidence="13 14" key="1">
    <citation type="journal article" date="2016" name="Sci. Rep.">
        <title>Peltaster fructicola genome reveals evolution from an invasive phytopathogen to an ectophytic parasite.</title>
        <authorList>
            <person name="Xu C."/>
            <person name="Chen H."/>
            <person name="Gleason M.L."/>
            <person name="Xu J.R."/>
            <person name="Liu H."/>
            <person name="Zhang R."/>
            <person name="Sun G."/>
        </authorList>
    </citation>
    <scope>NUCLEOTIDE SEQUENCE [LARGE SCALE GENOMIC DNA]</scope>
    <source>
        <strain evidence="13 14">LNHT1506</strain>
    </source>
</reference>
<evidence type="ECO:0000256" key="3">
    <source>
        <dbReference type="ARBA" id="ARBA00021453"/>
    </source>
</evidence>
<dbReference type="Proteomes" id="UP000503462">
    <property type="component" value="Chromosome 2"/>
</dbReference>
<feature type="domain" description="TFIIF beta subunit N-terminal" evidence="12">
    <location>
        <begin position="42"/>
        <end position="175"/>
    </location>
</feature>
<evidence type="ECO:0000256" key="8">
    <source>
        <dbReference type="ARBA" id="ARBA00081473"/>
    </source>
</evidence>
<evidence type="ECO:0000259" key="11">
    <source>
        <dbReference type="Pfam" id="PF02270"/>
    </source>
</evidence>
<dbReference type="SUPFAM" id="SSF50916">
    <property type="entry name" value="Rap30/74 interaction domains"/>
    <property type="match status" value="1"/>
</dbReference>
<dbReference type="InterPro" id="IPR036388">
    <property type="entry name" value="WH-like_DNA-bd_sf"/>
</dbReference>
<dbReference type="GO" id="GO:0005674">
    <property type="term" value="C:transcription factor TFIIF complex"/>
    <property type="evidence" value="ECO:0007669"/>
    <property type="project" value="InterPro"/>
</dbReference>
<dbReference type="InterPro" id="IPR003196">
    <property type="entry name" value="TFIIF_beta"/>
</dbReference>
<dbReference type="CDD" id="cd07980">
    <property type="entry name" value="TFIIF_beta"/>
    <property type="match status" value="1"/>
</dbReference>
<dbReference type="EMBL" id="CP051140">
    <property type="protein sequence ID" value="QIW97073.1"/>
    <property type="molecule type" value="Genomic_DNA"/>
</dbReference>
<name>A0A6H0XQR7_9PEZI</name>
<evidence type="ECO:0000256" key="9">
    <source>
        <dbReference type="ARBA" id="ARBA00081863"/>
    </source>
</evidence>
<evidence type="ECO:0000259" key="12">
    <source>
        <dbReference type="Pfam" id="PF17683"/>
    </source>
</evidence>
<evidence type="ECO:0000256" key="6">
    <source>
        <dbReference type="ARBA" id="ARBA00023163"/>
    </source>
</evidence>
<dbReference type="InterPro" id="IPR011039">
    <property type="entry name" value="TFIIF_interaction"/>
</dbReference>
<evidence type="ECO:0000313" key="13">
    <source>
        <dbReference type="EMBL" id="QIW97073.1"/>
    </source>
</evidence>
<accession>A0A6H0XQR7</accession>
<feature type="region of interest" description="Disordered" evidence="10">
    <location>
        <begin position="312"/>
        <end position="350"/>
    </location>
</feature>
<dbReference type="Pfam" id="PF17683">
    <property type="entry name" value="TFIIF_beta_N"/>
    <property type="match status" value="1"/>
</dbReference>
<dbReference type="InterPro" id="IPR040504">
    <property type="entry name" value="TFIIF_beta_N"/>
</dbReference>
<dbReference type="PANTHER" id="PTHR10445:SF0">
    <property type="entry name" value="GENERAL TRANSCRIPTION FACTOR IIF SUBUNIT 2"/>
    <property type="match status" value="1"/>
</dbReference>
<comment type="similarity">
    <text evidence="2">Belongs to the TFIIF beta subunit family.</text>
</comment>
<dbReference type="Pfam" id="PF02270">
    <property type="entry name" value="TFIIF_beta"/>
    <property type="match status" value="1"/>
</dbReference>
<evidence type="ECO:0000256" key="5">
    <source>
        <dbReference type="ARBA" id="ARBA00023125"/>
    </source>
</evidence>
<dbReference type="OrthoDB" id="26094at2759"/>
<keyword evidence="4" id="KW-0805">Transcription regulation</keyword>
<dbReference type="InterPro" id="IPR040450">
    <property type="entry name" value="TFIIF_beta_HTH"/>
</dbReference>
<evidence type="ECO:0000256" key="10">
    <source>
        <dbReference type="SAM" id="MobiDB-lite"/>
    </source>
</evidence>
<dbReference type="InterPro" id="IPR036390">
    <property type="entry name" value="WH_DNA-bd_sf"/>
</dbReference>
<sequence>MSEFAIKPEIKLDTDDGDAKLADVEEFEEDTDLQFPPSDLTSWFARIPEELWQSWKTIYDEAPDDAQIEIGKMRVYNGDDNKVELLLKQGTKETQALPQKYTLKITSTSYNNSIVFSEKDLPGHSSKSYGRNRYLTNKPAGINKVDRYNKKSGYTSAIPKQTALAPPIQHEATVSAQIDDADFFTTGMQVPSSNLTKFTLRNDTKNLQPGRSNAVFSSFTTTSKPNNRKKKPKEKAVRMDQQQLYDAIYRCFGQYRYWRLGAFRKELRQPEAYIKATLETVANLVRAGDFAGCWVLKPEYAQMMKIDQSQVKEERANIDSAAEDGTDGGTGDELEDDELGEMEDVKMGGS</sequence>
<evidence type="ECO:0000256" key="4">
    <source>
        <dbReference type="ARBA" id="ARBA00023015"/>
    </source>
</evidence>
<dbReference type="GO" id="GO:0006367">
    <property type="term" value="P:transcription initiation at RNA polymerase II promoter"/>
    <property type="evidence" value="ECO:0007669"/>
    <property type="project" value="InterPro"/>
</dbReference>
<proteinExistence type="inferred from homology"/>
<keyword evidence="14" id="KW-1185">Reference proteome</keyword>
<organism evidence="13 14">
    <name type="scientific">Peltaster fructicola</name>
    <dbReference type="NCBI Taxonomy" id="286661"/>
    <lineage>
        <taxon>Eukaryota</taxon>
        <taxon>Fungi</taxon>
        <taxon>Dikarya</taxon>
        <taxon>Ascomycota</taxon>
        <taxon>Pezizomycotina</taxon>
        <taxon>Dothideomycetes</taxon>
        <taxon>Dothideomycetes incertae sedis</taxon>
        <taxon>Peltaster</taxon>
    </lineage>
</organism>
<dbReference type="GO" id="GO:0003677">
    <property type="term" value="F:DNA binding"/>
    <property type="evidence" value="ECO:0007669"/>
    <property type="project" value="UniProtKB-KW"/>
</dbReference>
<evidence type="ECO:0000256" key="7">
    <source>
        <dbReference type="ARBA" id="ARBA00023242"/>
    </source>
</evidence>
<evidence type="ECO:0000256" key="1">
    <source>
        <dbReference type="ARBA" id="ARBA00004123"/>
    </source>
</evidence>
<dbReference type="Gene3D" id="1.10.10.10">
    <property type="entry name" value="Winged helix-like DNA-binding domain superfamily/Winged helix DNA-binding domain"/>
    <property type="match status" value="1"/>
</dbReference>
<gene>
    <name evidence="13" type="ORF">AMS68_002591</name>
</gene>
<comment type="subcellular location">
    <subcellularLocation>
        <location evidence="1">Nucleus</location>
    </subcellularLocation>
</comment>
<protein>
    <recommendedName>
        <fullName evidence="3">Transcription initiation factor IIF subunit beta</fullName>
    </recommendedName>
    <alternativeName>
        <fullName evidence="9">TFIIF medium subunit</fullName>
    </alternativeName>
    <alternativeName>
        <fullName evidence="8">TFIIF-beta</fullName>
    </alternativeName>
</protein>